<feature type="region of interest" description="Disordered" evidence="1">
    <location>
        <begin position="1"/>
        <end position="199"/>
    </location>
</feature>
<protein>
    <recommendedName>
        <fullName evidence="2">STAS domain-containing protein</fullName>
    </recommendedName>
</protein>
<dbReference type="InterPro" id="IPR002645">
    <property type="entry name" value="STAS_dom"/>
</dbReference>
<evidence type="ECO:0000313" key="4">
    <source>
        <dbReference type="Proteomes" id="UP001341281"/>
    </source>
</evidence>
<feature type="compositionally biased region" description="Basic and acidic residues" evidence="1">
    <location>
        <begin position="114"/>
        <end position="125"/>
    </location>
</feature>
<dbReference type="Gene3D" id="3.30.750.24">
    <property type="entry name" value="STAS domain"/>
    <property type="match status" value="1"/>
</dbReference>
<feature type="region of interest" description="Disordered" evidence="1">
    <location>
        <begin position="227"/>
        <end position="251"/>
    </location>
</feature>
<evidence type="ECO:0000256" key="1">
    <source>
        <dbReference type="SAM" id="MobiDB-lite"/>
    </source>
</evidence>
<gene>
    <name evidence="3" type="ORF">U9M48_020449</name>
</gene>
<name>A0AAQ3WS94_PASNO</name>
<evidence type="ECO:0000313" key="3">
    <source>
        <dbReference type="EMBL" id="WVZ71920.1"/>
    </source>
</evidence>
<organism evidence="3 4">
    <name type="scientific">Paspalum notatum var. saurae</name>
    <dbReference type="NCBI Taxonomy" id="547442"/>
    <lineage>
        <taxon>Eukaryota</taxon>
        <taxon>Viridiplantae</taxon>
        <taxon>Streptophyta</taxon>
        <taxon>Embryophyta</taxon>
        <taxon>Tracheophyta</taxon>
        <taxon>Spermatophyta</taxon>
        <taxon>Magnoliopsida</taxon>
        <taxon>Liliopsida</taxon>
        <taxon>Poales</taxon>
        <taxon>Poaceae</taxon>
        <taxon>PACMAD clade</taxon>
        <taxon>Panicoideae</taxon>
        <taxon>Andropogonodae</taxon>
        <taxon>Paspaleae</taxon>
        <taxon>Paspalinae</taxon>
        <taxon>Paspalum</taxon>
    </lineage>
</organism>
<evidence type="ECO:0000259" key="2">
    <source>
        <dbReference type="PROSITE" id="PS50801"/>
    </source>
</evidence>
<sequence>MGKEGSAAERTTRERIRGGEYEESTDWQRGAAAAAGRRSRWGRVARAWRSSRAVCPPRHPTASSLHSRPGAPTAPPQTPRLCRPRRHTPRSLQPRASPRHRGSTTRTPPRGPARTRDVALARRLDSTTTKPCRLTRDATPPAPRPPPSHLADAEAGLEKDGATSPGQTLLRRRGVRSGTWVETSSAGGEGEQPALEEEAGSVGGSILLFIPLSRGCDQNEDLTVIKISGSHGGSTTRRNAPRPIPMPRWAPRDRTMHEASSVFLLATAVRTIDLSGTRMMDELMKSLDRRGIQIVQTNSRSEIMKKLDSSRLLELIGQSGSS</sequence>
<dbReference type="EMBL" id="CP144748">
    <property type="protein sequence ID" value="WVZ71920.1"/>
    <property type="molecule type" value="Genomic_DNA"/>
</dbReference>
<proteinExistence type="predicted"/>
<dbReference type="AlphaFoldDB" id="A0AAQ3WS94"/>
<feature type="domain" description="STAS" evidence="2">
    <location>
        <begin position="262"/>
        <end position="322"/>
    </location>
</feature>
<dbReference type="Proteomes" id="UP001341281">
    <property type="component" value="Chromosome 04"/>
</dbReference>
<dbReference type="PROSITE" id="PS50801">
    <property type="entry name" value="STAS"/>
    <property type="match status" value="1"/>
</dbReference>
<dbReference type="SUPFAM" id="SSF52091">
    <property type="entry name" value="SpoIIaa-like"/>
    <property type="match status" value="1"/>
</dbReference>
<keyword evidence="4" id="KW-1185">Reference proteome</keyword>
<dbReference type="InterPro" id="IPR036513">
    <property type="entry name" value="STAS_dom_sf"/>
</dbReference>
<dbReference type="Pfam" id="PF01740">
    <property type="entry name" value="STAS"/>
    <property type="match status" value="1"/>
</dbReference>
<feature type="compositionally biased region" description="Basic and acidic residues" evidence="1">
    <location>
        <begin position="1"/>
        <end position="20"/>
    </location>
</feature>
<feature type="compositionally biased region" description="Low complexity" evidence="1">
    <location>
        <begin position="44"/>
        <end position="54"/>
    </location>
</feature>
<reference evidence="3 4" key="1">
    <citation type="submission" date="2024-02" db="EMBL/GenBank/DDBJ databases">
        <title>High-quality chromosome-scale genome assembly of Pensacola bahiagrass (Paspalum notatum Flugge var. saurae).</title>
        <authorList>
            <person name="Vega J.M."/>
            <person name="Podio M."/>
            <person name="Orjuela J."/>
            <person name="Siena L.A."/>
            <person name="Pessino S.C."/>
            <person name="Combes M.C."/>
            <person name="Mariac C."/>
            <person name="Albertini E."/>
            <person name="Pupilli F."/>
            <person name="Ortiz J.P.A."/>
            <person name="Leblanc O."/>
        </authorList>
    </citation>
    <scope>NUCLEOTIDE SEQUENCE [LARGE SCALE GENOMIC DNA]</scope>
    <source>
        <strain evidence="3">R1</strain>
        <tissue evidence="3">Leaf</tissue>
    </source>
</reference>
<accession>A0AAQ3WS94</accession>